<sequence length="440" mass="49232">MIVTTIGRWTLAFWLEALLLAGCFMLFGYLSAGFGPFLLFGIITSLLFVIGGLIFHEGSRNPLFLMLLYVIVAGVGVLSYLTFDSWMIALIVAALYFWRIQAVASDGISHANLQRRFVLVLMVCLIQLVIGGLYGSAVHSEDFQATTYYWMLGLTLGSYLLLSLLEYVTREHTIPTLLPASIHVKLGGQVLAAHSLVTIGYLLIASAVLGALALLWSWVKGPLGSGLYWLIEPILKKLADWAEGLSGVLERDGRVNDVLDNQGQGADQSYLPLDQGEPLINLLEPYLIAGASLLILIVLTRYIWKRRYHKEGVPEQTPPTHDASAWTPLSESDDKDGSPLRDVRHWFKKTPGPADDPVRYAYYQFLKHTASRGMPIYRFETSQEYLLRLQRQWQDPASLQLAAKITDSYEKYRYREQSLAPEELAAMKQAVKSLRETAAT</sequence>
<evidence type="ECO:0000313" key="4">
    <source>
        <dbReference type="EMBL" id="KQL43477.1"/>
    </source>
</evidence>
<accession>A0ABR5N036</accession>
<feature type="transmembrane region" description="Helical" evidence="2">
    <location>
        <begin position="87"/>
        <end position="105"/>
    </location>
</feature>
<keyword evidence="2" id="KW-0812">Transmembrane</keyword>
<evidence type="ECO:0000313" key="5">
    <source>
        <dbReference type="Proteomes" id="UP000051063"/>
    </source>
</evidence>
<organism evidence="4 5">
    <name type="scientific">Brevibacillus choshinensis</name>
    <dbReference type="NCBI Taxonomy" id="54911"/>
    <lineage>
        <taxon>Bacteria</taxon>
        <taxon>Bacillati</taxon>
        <taxon>Bacillota</taxon>
        <taxon>Bacilli</taxon>
        <taxon>Bacillales</taxon>
        <taxon>Paenibacillaceae</taxon>
        <taxon>Brevibacillus</taxon>
    </lineage>
</organism>
<feature type="region of interest" description="Disordered" evidence="1">
    <location>
        <begin position="312"/>
        <end position="338"/>
    </location>
</feature>
<evidence type="ECO:0000259" key="3">
    <source>
        <dbReference type="Pfam" id="PF13559"/>
    </source>
</evidence>
<reference evidence="4 5" key="1">
    <citation type="submission" date="2015-09" db="EMBL/GenBank/DDBJ databases">
        <title>Genome sequencing project for genomic taxonomy and phylogenomics of Bacillus-like bacteria.</title>
        <authorList>
            <person name="Liu B."/>
            <person name="Wang J."/>
            <person name="Zhu Y."/>
            <person name="Liu G."/>
            <person name="Chen Q."/>
            <person name="Chen Z."/>
            <person name="Lan J."/>
            <person name="Che J."/>
            <person name="Ge C."/>
            <person name="Shi H."/>
            <person name="Pan Z."/>
            <person name="Liu X."/>
        </authorList>
    </citation>
    <scope>NUCLEOTIDE SEQUENCE [LARGE SCALE GENOMIC DNA]</scope>
    <source>
        <strain evidence="4 5">DSM 8552</strain>
    </source>
</reference>
<feature type="domain" description="Protein-glutamine gamma-glutamyltransferase-like C-terminal" evidence="3">
    <location>
        <begin position="361"/>
        <end position="431"/>
    </location>
</feature>
<gene>
    <name evidence="4" type="ORF">AN963_28935</name>
</gene>
<feature type="transmembrane region" description="Helical" evidence="2">
    <location>
        <begin position="37"/>
        <end position="56"/>
    </location>
</feature>
<comment type="caution">
    <text evidence="4">The sequence shown here is derived from an EMBL/GenBank/DDBJ whole genome shotgun (WGS) entry which is preliminary data.</text>
</comment>
<dbReference type="RefSeq" id="WP_055748015.1">
    <property type="nucleotide sequence ID" value="NZ_LJJB01000015.1"/>
</dbReference>
<proteinExistence type="predicted"/>
<feature type="transmembrane region" description="Helical" evidence="2">
    <location>
        <begin position="12"/>
        <end position="31"/>
    </location>
</feature>
<feature type="transmembrane region" description="Helical" evidence="2">
    <location>
        <begin position="63"/>
        <end position="81"/>
    </location>
</feature>
<keyword evidence="2" id="KW-1133">Transmembrane helix</keyword>
<dbReference type="InterPro" id="IPR025403">
    <property type="entry name" value="TgpA-like_C"/>
</dbReference>
<dbReference type="EMBL" id="LJJB01000015">
    <property type="protein sequence ID" value="KQL43477.1"/>
    <property type="molecule type" value="Genomic_DNA"/>
</dbReference>
<evidence type="ECO:0000256" key="2">
    <source>
        <dbReference type="SAM" id="Phobius"/>
    </source>
</evidence>
<feature type="transmembrane region" description="Helical" evidence="2">
    <location>
        <begin position="190"/>
        <end position="219"/>
    </location>
</feature>
<protein>
    <recommendedName>
        <fullName evidence="3">Protein-glutamine gamma-glutamyltransferase-like C-terminal domain-containing protein</fullName>
    </recommendedName>
</protein>
<dbReference type="Proteomes" id="UP000051063">
    <property type="component" value="Unassembled WGS sequence"/>
</dbReference>
<feature type="transmembrane region" description="Helical" evidence="2">
    <location>
        <begin position="117"/>
        <end position="136"/>
    </location>
</feature>
<evidence type="ECO:0000256" key="1">
    <source>
        <dbReference type="SAM" id="MobiDB-lite"/>
    </source>
</evidence>
<name>A0ABR5N036_BRECH</name>
<keyword evidence="2" id="KW-0472">Membrane</keyword>
<keyword evidence="5" id="KW-1185">Reference proteome</keyword>
<feature type="transmembrane region" description="Helical" evidence="2">
    <location>
        <begin position="286"/>
        <end position="304"/>
    </location>
</feature>
<feature type="transmembrane region" description="Helical" evidence="2">
    <location>
        <begin position="148"/>
        <end position="169"/>
    </location>
</feature>
<dbReference type="Pfam" id="PF13559">
    <property type="entry name" value="DUF4129"/>
    <property type="match status" value="1"/>
</dbReference>